<dbReference type="SUPFAM" id="SSF51182">
    <property type="entry name" value="RmlC-like cupins"/>
    <property type="match status" value="1"/>
</dbReference>
<protein>
    <submittedName>
        <fullName evidence="2">Quercetin dioxygenase-like cupin family protein</fullName>
    </submittedName>
</protein>
<sequence length="98" mass="11059">MTSIRLPATSTVQQDDENARVTMWHFEPGTETHGHVHELDYIVVPVTSGELTIETPDAMRHKFQIEAGQSYSRPAGVEHNVANDTDEDIIFVEIELKK</sequence>
<dbReference type="RefSeq" id="WP_183642985.1">
    <property type="nucleotide sequence ID" value="NZ_JACHBL010000001.1"/>
</dbReference>
<evidence type="ECO:0000259" key="1">
    <source>
        <dbReference type="Pfam" id="PF07883"/>
    </source>
</evidence>
<dbReference type="CDD" id="cd06982">
    <property type="entry name" value="cupin_BauB-like"/>
    <property type="match status" value="1"/>
</dbReference>
<name>A0A7W8YCD2_9MICC</name>
<dbReference type="InterPro" id="IPR014710">
    <property type="entry name" value="RmlC-like_jellyroll"/>
</dbReference>
<gene>
    <name evidence="2" type="ORF">BKA12_001862</name>
</gene>
<dbReference type="Gene3D" id="2.60.120.10">
    <property type="entry name" value="Jelly Rolls"/>
    <property type="match status" value="1"/>
</dbReference>
<comment type="caution">
    <text evidence="2">The sequence shown here is derived from an EMBL/GenBank/DDBJ whole genome shotgun (WGS) entry which is preliminary data.</text>
</comment>
<dbReference type="InterPro" id="IPR013096">
    <property type="entry name" value="Cupin_2"/>
</dbReference>
<proteinExistence type="predicted"/>
<evidence type="ECO:0000313" key="2">
    <source>
        <dbReference type="EMBL" id="MBB5598782.1"/>
    </source>
</evidence>
<dbReference type="EMBL" id="JACHBL010000001">
    <property type="protein sequence ID" value="MBB5598782.1"/>
    <property type="molecule type" value="Genomic_DNA"/>
</dbReference>
<dbReference type="Proteomes" id="UP000523863">
    <property type="component" value="Unassembled WGS sequence"/>
</dbReference>
<dbReference type="GO" id="GO:0051213">
    <property type="term" value="F:dioxygenase activity"/>
    <property type="evidence" value="ECO:0007669"/>
    <property type="project" value="UniProtKB-KW"/>
</dbReference>
<feature type="domain" description="Cupin type-2" evidence="1">
    <location>
        <begin position="23"/>
        <end position="94"/>
    </location>
</feature>
<accession>A0A7W8YCD2</accession>
<dbReference type="Pfam" id="PF07883">
    <property type="entry name" value="Cupin_2"/>
    <property type="match status" value="1"/>
</dbReference>
<dbReference type="InterPro" id="IPR011051">
    <property type="entry name" value="RmlC_Cupin_sf"/>
</dbReference>
<organism evidence="2 3">
    <name type="scientific">Neomicrococcus lactis</name>
    <dbReference type="NCBI Taxonomy" id="732241"/>
    <lineage>
        <taxon>Bacteria</taxon>
        <taxon>Bacillati</taxon>
        <taxon>Actinomycetota</taxon>
        <taxon>Actinomycetes</taxon>
        <taxon>Micrococcales</taxon>
        <taxon>Micrococcaceae</taxon>
        <taxon>Neomicrococcus</taxon>
    </lineage>
</organism>
<evidence type="ECO:0000313" key="3">
    <source>
        <dbReference type="Proteomes" id="UP000523863"/>
    </source>
</evidence>
<keyword evidence="2" id="KW-0560">Oxidoreductase</keyword>
<keyword evidence="3" id="KW-1185">Reference proteome</keyword>
<dbReference type="AlphaFoldDB" id="A0A7W8YCD2"/>
<keyword evidence="2" id="KW-0223">Dioxygenase</keyword>
<reference evidence="2 3" key="1">
    <citation type="submission" date="2020-08" db="EMBL/GenBank/DDBJ databases">
        <title>Sequencing the genomes of 1000 actinobacteria strains.</title>
        <authorList>
            <person name="Klenk H.-P."/>
        </authorList>
    </citation>
    <scope>NUCLEOTIDE SEQUENCE [LARGE SCALE GENOMIC DNA]</scope>
    <source>
        <strain evidence="2 3">DSM 23694</strain>
    </source>
</reference>